<gene>
    <name evidence="1" type="ORF">BpHYR1_016869</name>
</gene>
<name>A0A3M7P861_BRAPC</name>
<dbReference type="AlphaFoldDB" id="A0A3M7P861"/>
<keyword evidence="2" id="KW-1185">Reference proteome</keyword>
<dbReference type="EMBL" id="REGN01012477">
    <property type="protein sequence ID" value="RMZ95276.1"/>
    <property type="molecule type" value="Genomic_DNA"/>
</dbReference>
<comment type="caution">
    <text evidence="1">The sequence shown here is derived from an EMBL/GenBank/DDBJ whole genome shotgun (WGS) entry which is preliminary data.</text>
</comment>
<reference evidence="1 2" key="1">
    <citation type="journal article" date="2018" name="Sci. Rep.">
        <title>Genomic signatures of local adaptation to the degree of environmental predictability in rotifers.</title>
        <authorList>
            <person name="Franch-Gras L."/>
            <person name="Hahn C."/>
            <person name="Garcia-Roger E.M."/>
            <person name="Carmona M.J."/>
            <person name="Serra M."/>
            <person name="Gomez A."/>
        </authorList>
    </citation>
    <scope>NUCLEOTIDE SEQUENCE [LARGE SCALE GENOMIC DNA]</scope>
    <source>
        <strain evidence="1">HYR1</strain>
    </source>
</reference>
<evidence type="ECO:0000313" key="1">
    <source>
        <dbReference type="EMBL" id="RMZ95276.1"/>
    </source>
</evidence>
<organism evidence="1 2">
    <name type="scientific">Brachionus plicatilis</name>
    <name type="common">Marine rotifer</name>
    <name type="synonym">Brachionus muelleri</name>
    <dbReference type="NCBI Taxonomy" id="10195"/>
    <lineage>
        <taxon>Eukaryota</taxon>
        <taxon>Metazoa</taxon>
        <taxon>Spiralia</taxon>
        <taxon>Gnathifera</taxon>
        <taxon>Rotifera</taxon>
        <taxon>Eurotatoria</taxon>
        <taxon>Monogononta</taxon>
        <taxon>Pseudotrocha</taxon>
        <taxon>Ploima</taxon>
        <taxon>Brachionidae</taxon>
        <taxon>Brachionus</taxon>
    </lineage>
</organism>
<evidence type="ECO:0000313" key="2">
    <source>
        <dbReference type="Proteomes" id="UP000276133"/>
    </source>
</evidence>
<dbReference type="Proteomes" id="UP000276133">
    <property type="component" value="Unassembled WGS sequence"/>
</dbReference>
<dbReference type="OrthoDB" id="10502279at2759"/>
<sequence length="69" mass="7116">MGNQSIDSTDLAVKAHRETIKSTLKTAEPTIVPTPTSLLAISTPTREVKSSGELLPAAINVAPATSSLS</sequence>
<proteinExistence type="predicted"/>
<accession>A0A3M7P861</accession>
<protein>
    <submittedName>
        <fullName evidence="1">Uncharacterized protein</fullName>
    </submittedName>
</protein>